<feature type="transmembrane region" description="Helical" evidence="1">
    <location>
        <begin position="177"/>
        <end position="207"/>
    </location>
</feature>
<accession>A0A940NQP8</accession>
<feature type="transmembrane region" description="Helical" evidence="1">
    <location>
        <begin position="219"/>
        <end position="238"/>
    </location>
</feature>
<dbReference type="EMBL" id="JAGIYQ010000004">
    <property type="protein sequence ID" value="MBP0725126.1"/>
    <property type="molecule type" value="Genomic_DNA"/>
</dbReference>
<keyword evidence="3" id="KW-1185">Reference proteome</keyword>
<evidence type="ECO:0000313" key="2">
    <source>
        <dbReference type="EMBL" id="MBP0725126.1"/>
    </source>
</evidence>
<feature type="transmembrane region" description="Helical" evidence="1">
    <location>
        <begin position="106"/>
        <end position="124"/>
    </location>
</feature>
<feature type="transmembrane region" description="Helical" evidence="1">
    <location>
        <begin position="14"/>
        <end position="32"/>
    </location>
</feature>
<feature type="transmembrane region" description="Helical" evidence="1">
    <location>
        <begin position="44"/>
        <end position="61"/>
    </location>
</feature>
<evidence type="ECO:0000256" key="1">
    <source>
        <dbReference type="SAM" id="Phobius"/>
    </source>
</evidence>
<feature type="transmembrane region" description="Helical" evidence="1">
    <location>
        <begin position="307"/>
        <end position="331"/>
    </location>
</feature>
<comment type="caution">
    <text evidence="2">The sequence shown here is derived from an EMBL/GenBank/DDBJ whole genome shotgun (WGS) entry which is preliminary data.</text>
</comment>
<keyword evidence="1" id="KW-0472">Membrane</keyword>
<dbReference type="PANTHER" id="PTHR37422:SF13">
    <property type="entry name" value="LIPOPOLYSACCHARIDE BIOSYNTHESIS PROTEIN PA4999-RELATED"/>
    <property type="match status" value="1"/>
</dbReference>
<dbReference type="PANTHER" id="PTHR37422">
    <property type="entry name" value="TEICHURONIC ACID BIOSYNTHESIS PROTEIN TUAE"/>
    <property type="match status" value="1"/>
</dbReference>
<gene>
    <name evidence="2" type="ORF">J5Y03_07960</name>
</gene>
<sequence length="384" mass="44696">MEILISLLYFFHEFLDANLDLFYLLALVLIFKDFINSKKRNLEVIKYMYVIILYGCLQIVLNPDIILLRLIINLAKMYINLFLFVYVKEMIFDLKFLRNIVYKTSFLFLLFIPISLVFKVPMLWRMNDFVNSYNQTRLKLFYYEPSELSFHAALVAVLLISFLLLDNNAREKRKIILYLISNSLLIVLSAGMGGIVSLVLGIVTIYLYKLVKSFNIKRILISFLLFFVSVSTLIYLMYSKNNFYLRVVDIFNGKDGSVVYRFNTSYEVMVQMLQKTNGLGVGFGNLNTDLTRSIYSAYGLVDVISNSFMYFIGEGGIISIVTLLFLLLFLLRRIKKEEGILKYGLLVFIVIYQVAGGYYTNPVNWIVYGIICNNYFMKTKGERL</sequence>
<evidence type="ECO:0000313" key="3">
    <source>
        <dbReference type="Proteomes" id="UP000682134"/>
    </source>
</evidence>
<dbReference type="Proteomes" id="UP000682134">
    <property type="component" value="Unassembled WGS sequence"/>
</dbReference>
<feature type="transmembrane region" description="Helical" evidence="1">
    <location>
        <begin position="67"/>
        <end position="86"/>
    </location>
</feature>
<dbReference type="InterPro" id="IPR051533">
    <property type="entry name" value="WaaL-like"/>
</dbReference>
<name>A0A940NQP8_9BACI</name>
<reference evidence="2" key="1">
    <citation type="submission" date="2021-04" db="EMBL/GenBank/DDBJ databases">
        <title>Genome seq and assembly of Bacillus sp.</title>
        <authorList>
            <person name="Chhetri G."/>
        </authorList>
    </citation>
    <scope>NUCLEOTIDE SEQUENCE</scope>
    <source>
        <strain evidence="2">RG28</strain>
    </source>
</reference>
<dbReference type="RefSeq" id="WP_209404346.1">
    <property type="nucleotide sequence ID" value="NZ_JAGIYQ010000004.1"/>
</dbReference>
<dbReference type="AlphaFoldDB" id="A0A940NQP8"/>
<proteinExistence type="predicted"/>
<feature type="transmembrane region" description="Helical" evidence="1">
    <location>
        <begin position="343"/>
        <end position="360"/>
    </location>
</feature>
<protein>
    <submittedName>
        <fullName evidence="2">Uncharacterized protein</fullName>
    </submittedName>
</protein>
<keyword evidence="1" id="KW-0812">Transmembrane</keyword>
<keyword evidence="1" id="KW-1133">Transmembrane helix</keyword>
<organism evidence="2 3">
    <name type="scientific">Gottfriedia endophytica</name>
    <dbReference type="NCBI Taxonomy" id="2820819"/>
    <lineage>
        <taxon>Bacteria</taxon>
        <taxon>Bacillati</taxon>
        <taxon>Bacillota</taxon>
        <taxon>Bacilli</taxon>
        <taxon>Bacillales</taxon>
        <taxon>Bacillaceae</taxon>
        <taxon>Gottfriedia</taxon>
    </lineage>
</organism>
<feature type="transmembrane region" description="Helical" evidence="1">
    <location>
        <begin position="148"/>
        <end position="165"/>
    </location>
</feature>